<dbReference type="EMBL" id="KB445794">
    <property type="protein sequence ID" value="EMD39369.1"/>
    <property type="molecule type" value="Genomic_DNA"/>
</dbReference>
<dbReference type="HOGENOM" id="CLU_002498_0_1_1"/>
<feature type="compositionally biased region" description="Basic residues" evidence="1">
    <location>
        <begin position="451"/>
        <end position="468"/>
    </location>
</feature>
<dbReference type="InterPro" id="IPR041078">
    <property type="entry name" value="Plavaka"/>
</dbReference>
<accession>M2PRX0</accession>
<evidence type="ECO:0000256" key="1">
    <source>
        <dbReference type="SAM" id="MobiDB-lite"/>
    </source>
</evidence>
<dbReference type="AlphaFoldDB" id="M2PRX0"/>
<evidence type="ECO:0000313" key="2">
    <source>
        <dbReference type="EMBL" id="EMD39369.1"/>
    </source>
</evidence>
<dbReference type="OrthoDB" id="3208495at2759"/>
<evidence type="ECO:0000313" key="3">
    <source>
        <dbReference type="Proteomes" id="UP000016930"/>
    </source>
</evidence>
<dbReference type="Pfam" id="PF18759">
    <property type="entry name" value="Plavaka"/>
    <property type="match status" value="1"/>
</dbReference>
<reference evidence="2 3" key="1">
    <citation type="journal article" date="2012" name="Proc. Natl. Acad. Sci. U.S.A.">
        <title>Comparative genomics of Ceriporiopsis subvermispora and Phanerochaete chrysosporium provide insight into selective ligninolysis.</title>
        <authorList>
            <person name="Fernandez-Fueyo E."/>
            <person name="Ruiz-Duenas F.J."/>
            <person name="Ferreira P."/>
            <person name="Floudas D."/>
            <person name="Hibbett D.S."/>
            <person name="Canessa P."/>
            <person name="Larrondo L.F."/>
            <person name="James T.Y."/>
            <person name="Seelenfreund D."/>
            <person name="Lobos S."/>
            <person name="Polanco R."/>
            <person name="Tello M."/>
            <person name="Honda Y."/>
            <person name="Watanabe T."/>
            <person name="Watanabe T."/>
            <person name="Ryu J.S."/>
            <person name="Kubicek C.P."/>
            <person name="Schmoll M."/>
            <person name="Gaskell J."/>
            <person name="Hammel K.E."/>
            <person name="St John F.J."/>
            <person name="Vanden Wymelenberg A."/>
            <person name="Sabat G."/>
            <person name="Splinter BonDurant S."/>
            <person name="Syed K."/>
            <person name="Yadav J.S."/>
            <person name="Doddapaneni H."/>
            <person name="Subramanian V."/>
            <person name="Lavin J.L."/>
            <person name="Oguiza J.A."/>
            <person name="Perez G."/>
            <person name="Pisabarro A.G."/>
            <person name="Ramirez L."/>
            <person name="Santoyo F."/>
            <person name="Master E."/>
            <person name="Coutinho P.M."/>
            <person name="Henrissat B."/>
            <person name="Lombard V."/>
            <person name="Magnuson J.K."/>
            <person name="Kuees U."/>
            <person name="Hori C."/>
            <person name="Igarashi K."/>
            <person name="Samejima M."/>
            <person name="Held B.W."/>
            <person name="Barry K.W."/>
            <person name="LaButti K.M."/>
            <person name="Lapidus A."/>
            <person name="Lindquist E.A."/>
            <person name="Lucas S.M."/>
            <person name="Riley R."/>
            <person name="Salamov A.A."/>
            <person name="Hoffmeister D."/>
            <person name="Schwenk D."/>
            <person name="Hadar Y."/>
            <person name="Yarden O."/>
            <person name="de Vries R.P."/>
            <person name="Wiebenga A."/>
            <person name="Stenlid J."/>
            <person name="Eastwood D."/>
            <person name="Grigoriev I.V."/>
            <person name="Berka R.M."/>
            <person name="Blanchette R.A."/>
            <person name="Kersten P."/>
            <person name="Martinez A.T."/>
            <person name="Vicuna R."/>
            <person name="Cullen D."/>
        </authorList>
    </citation>
    <scope>NUCLEOTIDE SEQUENCE [LARGE SCALE GENOMIC DNA]</scope>
    <source>
        <strain evidence="2 3">B</strain>
    </source>
</reference>
<dbReference type="Proteomes" id="UP000016930">
    <property type="component" value="Unassembled WGS sequence"/>
</dbReference>
<keyword evidence="3" id="KW-1185">Reference proteome</keyword>
<feature type="region of interest" description="Disordered" evidence="1">
    <location>
        <begin position="430"/>
        <end position="468"/>
    </location>
</feature>
<sequence>MDLVNWRYTQTNITSCAAIDTLATDVLLQPAFSTEHVIGLNMKRELKILDEYGNTGSPFSAHDGWREASVKIKLPKESFAHDSEDSAPEIEVTGVQYRPILEVLKAVYQDPQAAEFHFTPFKMFWQADAPAGEEPPPPERIPDTIQDVYTLIYGIAATAAVLTFCKRELFQAIWLLLLDDDFLHAYVHGFVILCGDGIRRRMFPRFLTYSADYPEKILIACIRFLARCPCPICLVTKDKIENMGTKSDMRQREKWQRLDTGALREKLRMTRRWIFERGFSLLSKHVGNVLDNESLMPKQSAFSQKLGHLGFNHFALLVPDLMHEFELGVWKAVFIHLMRILHAAGEDKIQEFNRRFRQVPPFGRSTIRRFSNNVSSMKKLAARDFEDMLQVFSSLPMTTKLSWTCCMNWYHGTPMRNCVYIQTPPCGHSSRQQQLSEAARGQRKAREAQKGKKPQSAKSKGKQKSRGAVRKEFNLCTAKLHALGHYLSAIVKFGTTDNYTTQIGELEHRIVKRYYARTNKNKFARQIAKEQRRAALIRAIMRRARAARVALQESECKETDKTGAEQAAWEERAAAAVEDLRVMRVSPRVHYHVSKKARSCDMLRWVSEHKGDAAVKDFIPKLTDHILTRLSKQEFDGEEPTYSSEERQRVQFVRNKLYLHKKLQINYTTYDMRRGQDSINPRTRSDIMLLAHEDDEAADDYPFWYARVVGVFHVNVVHELRPRQWSEEEQIDFLLVRWYGRDLTIGGGFHNRRLPCVSFLSGDEEGAFSFLDPGIVMRAAHLIPAFAYGRTIELMGPSMARRVDENDEDWDHYYVNIFGDRDLFMHHRGGGVGHKGHVGYATSRDAVANADKEDEEDVEEPWHKSDHEDDTYEQEDEDTHDADEEKEEDGPEEGEDDYDYD</sequence>
<feature type="region of interest" description="Disordered" evidence="1">
    <location>
        <begin position="847"/>
        <end position="901"/>
    </location>
</feature>
<feature type="compositionally biased region" description="Acidic residues" evidence="1">
    <location>
        <begin position="868"/>
        <end position="901"/>
    </location>
</feature>
<name>M2PRX0_CERS8</name>
<feature type="non-terminal residue" evidence="2">
    <location>
        <position position="901"/>
    </location>
</feature>
<protein>
    <submittedName>
        <fullName evidence="2">Uncharacterized protein</fullName>
    </submittedName>
</protein>
<organism evidence="2 3">
    <name type="scientific">Ceriporiopsis subvermispora (strain B)</name>
    <name type="common">White-rot fungus</name>
    <name type="synonym">Gelatoporia subvermispora</name>
    <dbReference type="NCBI Taxonomy" id="914234"/>
    <lineage>
        <taxon>Eukaryota</taxon>
        <taxon>Fungi</taxon>
        <taxon>Dikarya</taxon>
        <taxon>Basidiomycota</taxon>
        <taxon>Agaricomycotina</taxon>
        <taxon>Agaricomycetes</taxon>
        <taxon>Polyporales</taxon>
        <taxon>Gelatoporiaceae</taxon>
        <taxon>Gelatoporia</taxon>
    </lineage>
</organism>
<gene>
    <name evidence="2" type="ORF">CERSUDRAFT_134414</name>
</gene>
<proteinExistence type="predicted"/>
<dbReference type="STRING" id="914234.M2PRX0"/>